<dbReference type="PANTHER" id="PTHR39441">
    <property type="entry name" value="DUF2252 DOMAIN-CONTAINING PROTEIN"/>
    <property type="match status" value="1"/>
</dbReference>
<feature type="compositionally biased region" description="Basic and acidic residues" evidence="1">
    <location>
        <begin position="9"/>
        <end position="25"/>
    </location>
</feature>
<feature type="region of interest" description="Disordered" evidence="1">
    <location>
        <begin position="1"/>
        <end position="37"/>
    </location>
</feature>
<dbReference type="EMBL" id="JACCBV010000001">
    <property type="protein sequence ID" value="NYE18362.1"/>
    <property type="molecule type" value="Genomic_DNA"/>
</dbReference>
<dbReference type="PANTHER" id="PTHR39441:SF1">
    <property type="entry name" value="DUF2252 DOMAIN-CONTAINING PROTEIN"/>
    <property type="match status" value="1"/>
</dbReference>
<sequence length="447" mass="49318">MQTPLLPDHGAREAEGRERRRDVPRSRLSRLGDGPRDPIGIIQAQNATRVPELVPLRVERMAASPFAFYRGTAALMAADLAAGPSSGIIVPSCGDAHVANFGFYASPQRTLVFDLNDFDEAAWAPWEWDVKRLVTSIVISGQAVNRSQRVTEEAALSAVRTYARQMATAETTSPTDRYYTHFDPKAVFGELDPETRRTMRAAMREAKHRTGERAARKLTERGEDGRLRFVEAPPTMTHVDEVVEENILEAIRRYTATVSVDIRLLLRHYVMTDIVRRVVGVGSVGTQCVLVLLQDGDGNALLLQGKEAGRSVLIEHGGIEQPPEVAAYIEEHGEGGRVAALQRILQALSDPMLGHLRAVRGIDFYVRQFRDMKGGVDTEQLDDVPFRHYADACAAVLARAHAQAVVTPEVAGYIGNGRVVGEAILEWANAYAEVSRRDYELFLQAAV</sequence>
<proteinExistence type="predicted"/>
<comment type="caution">
    <text evidence="2">The sequence shown here is derived from an EMBL/GenBank/DDBJ whole genome shotgun (WGS) entry which is preliminary data.</text>
</comment>
<evidence type="ECO:0000313" key="2">
    <source>
        <dbReference type="EMBL" id="NYE18362.1"/>
    </source>
</evidence>
<dbReference type="Pfam" id="PF10009">
    <property type="entry name" value="DUF2252"/>
    <property type="match status" value="1"/>
</dbReference>
<evidence type="ECO:0000313" key="3">
    <source>
        <dbReference type="Proteomes" id="UP000576969"/>
    </source>
</evidence>
<protein>
    <submittedName>
        <fullName evidence="2">Uncharacterized protein (DUF2252 family)</fullName>
    </submittedName>
</protein>
<keyword evidence="3" id="KW-1185">Reference proteome</keyword>
<dbReference type="RefSeq" id="WP_179486971.1">
    <property type="nucleotide sequence ID" value="NZ_JACCBV010000001.1"/>
</dbReference>
<evidence type="ECO:0000256" key="1">
    <source>
        <dbReference type="SAM" id="MobiDB-lite"/>
    </source>
</evidence>
<gene>
    <name evidence="2" type="ORF">BJ991_000390</name>
</gene>
<dbReference type="AlphaFoldDB" id="A0A7Y9GKU4"/>
<dbReference type="Proteomes" id="UP000576969">
    <property type="component" value="Unassembled WGS sequence"/>
</dbReference>
<accession>A0A7Y9GKU4</accession>
<organism evidence="2 3">
    <name type="scientific">Microbacterium immunditiarum</name>
    <dbReference type="NCBI Taxonomy" id="337480"/>
    <lineage>
        <taxon>Bacteria</taxon>
        <taxon>Bacillati</taxon>
        <taxon>Actinomycetota</taxon>
        <taxon>Actinomycetes</taxon>
        <taxon>Micrococcales</taxon>
        <taxon>Microbacteriaceae</taxon>
        <taxon>Microbacterium</taxon>
    </lineage>
</organism>
<name>A0A7Y9GKU4_9MICO</name>
<reference evidence="2 3" key="1">
    <citation type="submission" date="2020-07" db="EMBL/GenBank/DDBJ databases">
        <title>Sequencing the genomes of 1000 actinobacteria strains.</title>
        <authorList>
            <person name="Klenk H.-P."/>
        </authorList>
    </citation>
    <scope>NUCLEOTIDE SEQUENCE [LARGE SCALE GENOMIC DNA]</scope>
    <source>
        <strain evidence="2 3">DSM 24662</strain>
    </source>
</reference>
<dbReference type="InterPro" id="IPR018721">
    <property type="entry name" value="DUF2252"/>
</dbReference>